<dbReference type="PROSITE" id="PS01066">
    <property type="entry name" value="UPP_SYNTHASE"/>
    <property type="match status" value="1"/>
</dbReference>
<keyword evidence="2" id="KW-0808">Transferase</keyword>
<dbReference type="HAMAP" id="MF_01139">
    <property type="entry name" value="ISPT"/>
    <property type="match status" value="1"/>
</dbReference>
<dbReference type="InterPro" id="IPR018520">
    <property type="entry name" value="UPP_synth-like_CS"/>
</dbReference>
<dbReference type="CDD" id="cd00475">
    <property type="entry name" value="Cis_IPPS"/>
    <property type="match status" value="1"/>
</dbReference>
<sequence length="214" mass="25031">NGRWAKKRHLPRIGGHRAGMKSIRSTVEGCREIGIGILTLYAFSTENWQRPKMEVNLLMKLLYQYLRAELNRLKKKNIKLTVIGNIHELPKNVQQEIFRVVELTSNNDKMILNLALNYGARQEIVDAVKKLLNRTNMDEIDETTLSKCLYTCNLPDPDLLIRTSGELRISNFLLWQIAYTELYFTETLWPDFTKAHLYEAILSYQQRKRRYGGL</sequence>
<dbReference type="SUPFAM" id="SSF64005">
    <property type="entry name" value="Undecaprenyl diphosphate synthase"/>
    <property type="match status" value="1"/>
</dbReference>
<comment type="cofactor">
    <cofactor evidence="1">
        <name>Mg(2+)</name>
        <dbReference type="ChEBI" id="CHEBI:18420"/>
    </cofactor>
</comment>
<dbReference type="FunFam" id="3.40.1180.10:FF:000001">
    <property type="entry name" value="(2E,6E)-farnesyl-diphosphate-specific ditrans,polycis-undecaprenyl-diphosphate synthase"/>
    <property type="match status" value="1"/>
</dbReference>
<evidence type="ECO:0008006" key="4">
    <source>
        <dbReference type="Google" id="ProtNLM"/>
    </source>
</evidence>
<reference evidence="3" key="1">
    <citation type="journal article" date="2014" name="Front. Microbiol.">
        <title>High frequency of phylogenetically diverse reductive dehalogenase-homologous genes in deep subseafloor sedimentary metagenomes.</title>
        <authorList>
            <person name="Kawai M."/>
            <person name="Futagami T."/>
            <person name="Toyoda A."/>
            <person name="Takaki Y."/>
            <person name="Nishi S."/>
            <person name="Hori S."/>
            <person name="Arai W."/>
            <person name="Tsubouchi T."/>
            <person name="Morono Y."/>
            <person name="Uchiyama I."/>
            <person name="Ito T."/>
            <person name="Fujiyama A."/>
            <person name="Inagaki F."/>
            <person name="Takami H."/>
        </authorList>
    </citation>
    <scope>NUCLEOTIDE SEQUENCE</scope>
    <source>
        <strain evidence="3">Expedition CK06-06</strain>
    </source>
</reference>
<dbReference type="GO" id="GO:0016094">
    <property type="term" value="P:polyprenol biosynthetic process"/>
    <property type="evidence" value="ECO:0007669"/>
    <property type="project" value="TreeGrafter"/>
</dbReference>
<dbReference type="Pfam" id="PF01255">
    <property type="entry name" value="Prenyltransf"/>
    <property type="match status" value="1"/>
</dbReference>
<dbReference type="NCBIfam" id="TIGR00055">
    <property type="entry name" value="uppS"/>
    <property type="match status" value="1"/>
</dbReference>
<gene>
    <name evidence="3" type="ORF">S06H3_14689</name>
</gene>
<feature type="non-terminal residue" evidence="3">
    <location>
        <position position="1"/>
    </location>
</feature>
<proteinExistence type="inferred from homology"/>
<protein>
    <recommendedName>
        <fullName evidence="4">Di-trans,poly-cis-decaprenylcistransferase</fullName>
    </recommendedName>
</protein>
<comment type="caution">
    <text evidence="3">The sequence shown here is derived from an EMBL/GenBank/DDBJ whole genome shotgun (WGS) entry which is preliminary data.</text>
</comment>
<evidence type="ECO:0000256" key="2">
    <source>
        <dbReference type="ARBA" id="ARBA00022679"/>
    </source>
</evidence>
<dbReference type="InterPro" id="IPR001441">
    <property type="entry name" value="UPP_synth-like"/>
</dbReference>
<dbReference type="InterPro" id="IPR036424">
    <property type="entry name" value="UPP_synth-like_sf"/>
</dbReference>
<dbReference type="NCBIfam" id="NF011405">
    <property type="entry name" value="PRK14830.1"/>
    <property type="match status" value="1"/>
</dbReference>
<dbReference type="EMBL" id="BARV01007193">
    <property type="protein sequence ID" value="GAI04631.1"/>
    <property type="molecule type" value="Genomic_DNA"/>
</dbReference>
<evidence type="ECO:0000313" key="3">
    <source>
        <dbReference type="EMBL" id="GAI04631.1"/>
    </source>
</evidence>
<dbReference type="PANTHER" id="PTHR10291">
    <property type="entry name" value="DEHYDRODOLICHYL DIPHOSPHATE SYNTHASE FAMILY MEMBER"/>
    <property type="match status" value="1"/>
</dbReference>
<evidence type="ECO:0000256" key="1">
    <source>
        <dbReference type="ARBA" id="ARBA00001946"/>
    </source>
</evidence>
<dbReference type="GO" id="GO:0008834">
    <property type="term" value="F:ditrans,polycis-undecaprenyl-diphosphate synthase [(2E,6E)-farnesyl-diphosphate specific] activity"/>
    <property type="evidence" value="ECO:0007669"/>
    <property type="project" value="TreeGrafter"/>
</dbReference>
<dbReference type="GO" id="GO:0000287">
    <property type="term" value="F:magnesium ion binding"/>
    <property type="evidence" value="ECO:0007669"/>
    <property type="project" value="TreeGrafter"/>
</dbReference>
<dbReference type="Gene3D" id="3.40.1180.10">
    <property type="entry name" value="Decaprenyl diphosphate synthase-like"/>
    <property type="match status" value="1"/>
</dbReference>
<accession>X1LFK8</accession>
<dbReference type="PANTHER" id="PTHR10291:SF0">
    <property type="entry name" value="DEHYDRODOLICHYL DIPHOSPHATE SYNTHASE 2"/>
    <property type="match status" value="1"/>
</dbReference>
<dbReference type="GO" id="GO:0005829">
    <property type="term" value="C:cytosol"/>
    <property type="evidence" value="ECO:0007669"/>
    <property type="project" value="TreeGrafter"/>
</dbReference>
<dbReference type="AlphaFoldDB" id="X1LFK8"/>
<organism evidence="3">
    <name type="scientific">marine sediment metagenome</name>
    <dbReference type="NCBI Taxonomy" id="412755"/>
    <lineage>
        <taxon>unclassified sequences</taxon>
        <taxon>metagenomes</taxon>
        <taxon>ecological metagenomes</taxon>
    </lineage>
</organism>
<name>X1LFK8_9ZZZZ</name>